<dbReference type="GO" id="GO:0003682">
    <property type="term" value="F:chromatin binding"/>
    <property type="evidence" value="ECO:0007669"/>
    <property type="project" value="TreeGrafter"/>
</dbReference>
<feature type="compositionally biased region" description="Polar residues" evidence="2">
    <location>
        <begin position="900"/>
        <end position="912"/>
    </location>
</feature>
<dbReference type="GO" id="GO:0000796">
    <property type="term" value="C:condensin complex"/>
    <property type="evidence" value="ECO:0007669"/>
    <property type="project" value="TreeGrafter"/>
</dbReference>
<evidence type="ECO:0000256" key="3">
    <source>
        <dbReference type="SAM" id="Phobius"/>
    </source>
</evidence>
<dbReference type="EMBL" id="JAAAIN010001279">
    <property type="protein sequence ID" value="KAG0304734.1"/>
    <property type="molecule type" value="Genomic_DNA"/>
</dbReference>
<dbReference type="GO" id="GO:0000785">
    <property type="term" value="C:chromatin"/>
    <property type="evidence" value="ECO:0007669"/>
    <property type="project" value="TreeGrafter"/>
</dbReference>
<feature type="region of interest" description="Disordered" evidence="2">
    <location>
        <begin position="1109"/>
        <end position="1230"/>
    </location>
</feature>
<feature type="compositionally biased region" description="Low complexity" evidence="2">
    <location>
        <begin position="980"/>
        <end position="992"/>
    </location>
</feature>
<feature type="region of interest" description="Disordered" evidence="2">
    <location>
        <begin position="1"/>
        <end position="69"/>
    </location>
</feature>
<keyword evidence="6" id="KW-1185">Reference proteome</keyword>
<dbReference type="SUPFAM" id="SSF49265">
    <property type="entry name" value="Fibronectin type III"/>
    <property type="match status" value="1"/>
</dbReference>
<feature type="compositionally biased region" description="Polar residues" evidence="2">
    <location>
        <begin position="1275"/>
        <end position="1288"/>
    </location>
</feature>
<comment type="caution">
    <text evidence="5">The sequence shown here is derived from an EMBL/GenBank/DDBJ whole genome shotgun (WGS) entry which is preliminary data.</text>
</comment>
<feature type="compositionally biased region" description="Low complexity" evidence="2">
    <location>
        <begin position="1110"/>
        <end position="1125"/>
    </location>
</feature>
<keyword evidence="1" id="KW-0175">Coiled coil</keyword>
<dbReference type="GO" id="GO:0007076">
    <property type="term" value="P:mitotic chromosome condensation"/>
    <property type="evidence" value="ECO:0007669"/>
    <property type="project" value="TreeGrafter"/>
</dbReference>
<keyword evidence="3" id="KW-1133">Transmembrane helix</keyword>
<feature type="coiled-coil region" evidence="1">
    <location>
        <begin position="475"/>
        <end position="629"/>
    </location>
</feature>
<feature type="compositionally biased region" description="Low complexity" evidence="2">
    <location>
        <begin position="1155"/>
        <end position="1169"/>
    </location>
</feature>
<feature type="compositionally biased region" description="Low complexity" evidence="2">
    <location>
        <begin position="942"/>
        <end position="958"/>
    </location>
</feature>
<feature type="transmembrane region" description="Helical" evidence="3">
    <location>
        <begin position="174"/>
        <end position="200"/>
    </location>
</feature>
<feature type="transmembrane region" description="Helical" evidence="3">
    <location>
        <begin position="143"/>
        <end position="162"/>
    </location>
</feature>
<feature type="compositionally biased region" description="Polar residues" evidence="2">
    <location>
        <begin position="745"/>
        <end position="758"/>
    </location>
</feature>
<proteinExistence type="predicted"/>
<feature type="compositionally biased region" description="Low complexity" evidence="2">
    <location>
        <begin position="419"/>
        <end position="430"/>
    </location>
</feature>
<evidence type="ECO:0000256" key="1">
    <source>
        <dbReference type="SAM" id="Coils"/>
    </source>
</evidence>
<dbReference type="Gene3D" id="2.60.40.10">
    <property type="entry name" value="Immunoglobulins"/>
    <property type="match status" value="1"/>
</dbReference>
<gene>
    <name evidence="5" type="ORF">BGZ97_001360</name>
</gene>
<feature type="compositionally biased region" description="Polar residues" evidence="2">
    <location>
        <begin position="825"/>
        <end position="850"/>
    </location>
</feature>
<dbReference type="InterPro" id="IPR013783">
    <property type="entry name" value="Ig-like_fold"/>
</dbReference>
<feature type="region of interest" description="Disordered" evidence="2">
    <location>
        <begin position="699"/>
        <end position="912"/>
    </location>
</feature>
<dbReference type="PANTHER" id="PTHR43941">
    <property type="entry name" value="STRUCTURAL MAINTENANCE OF CHROMOSOMES PROTEIN 2"/>
    <property type="match status" value="1"/>
</dbReference>
<dbReference type="PANTHER" id="PTHR43941:SF1">
    <property type="entry name" value="STRUCTURAL MAINTENANCE OF CHROMOSOMES PROTEIN 2"/>
    <property type="match status" value="1"/>
</dbReference>
<dbReference type="InterPro" id="IPR003961">
    <property type="entry name" value="FN3_dom"/>
</dbReference>
<keyword evidence="3" id="KW-0812">Transmembrane</keyword>
<feature type="compositionally biased region" description="Low complexity" evidence="2">
    <location>
        <begin position="388"/>
        <end position="398"/>
    </location>
</feature>
<feature type="compositionally biased region" description="Basic and acidic residues" evidence="2">
    <location>
        <begin position="1374"/>
        <end position="1388"/>
    </location>
</feature>
<dbReference type="OrthoDB" id="5572782at2759"/>
<feature type="transmembrane region" description="Helical" evidence="3">
    <location>
        <begin position="221"/>
        <end position="241"/>
    </location>
</feature>
<evidence type="ECO:0000313" key="5">
    <source>
        <dbReference type="EMBL" id="KAG0304734.1"/>
    </source>
</evidence>
<feature type="region of interest" description="Disordered" evidence="2">
    <location>
        <begin position="360"/>
        <end position="430"/>
    </location>
</feature>
<feature type="compositionally biased region" description="Gly residues" evidence="2">
    <location>
        <begin position="1197"/>
        <end position="1209"/>
    </location>
</feature>
<dbReference type="InterPro" id="IPR036116">
    <property type="entry name" value="FN3_sf"/>
</dbReference>
<reference evidence="5" key="1">
    <citation type="journal article" date="2020" name="Fungal Divers.">
        <title>Resolving the Mortierellaceae phylogeny through synthesis of multi-gene phylogenetics and phylogenomics.</title>
        <authorList>
            <person name="Vandepol N."/>
            <person name="Liber J."/>
            <person name="Desiro A."/>
            <person name="Na H."/>
            <person name="Kennedy M."/>
            <person name="Barry K."/>
            <person name="Grigoriev I.V."/>
            <person name="Miller A.N."/>
            <person name="O'Donnell K."/>
            <person name="Stajich J.E."/>
            <person name="Bonito G."/>
        </authorList>
    </citation>
    <scope>NUCLEOTIDE SEQUENCE</scope>
    <source>
        <strain evidence="5">NVP60</strain>
    </source>
</reference>
<evidence type="ECO:0000256" key="2">
    <source>
        <dbReference type="SAM" id="MobiDB-lite"/>
    </source>
</evidence>
<evidence type="ECO:0000259" key="4">
    <source>
        <dbReference type="PROSITE" id="PS50853"/>
    </source>
</evidence>
<sequence>MSALASSSGNGNNHNHNHNTNKRGANDPSSGSSNSSSSNTPSAYNNNNRSSSSSSTASASTPSGFQRTPVHAAIPKPKKYIGHYDIADRTFQLLSRHRAAACILFWSLTILLDILLQLPIEWFFLFYFILALVFRIFFIGGPIVLISIGAMCLANAFVFYTVPFSFTSPFATGVAFGLMVSLIHGLNLKGVILAMTMYMLKPYLERQTLIAALNPPTVPSIVFLAPLAAFCSAFGVLWLLYDLFGYLHASTDDLRDFFGITLPAPSLVTLKEVKDRSITLNWQCSSQATISKHLIEIDGLLIGESGKQETSVVIQGLYPDNTYRVRLWAITTRNWKTPSDYVVVRTLASVPVELELSSVENARRESELAKKSIEENKDPQHTTKIQDLESSAASQEDSASLEKSETTAPSQDPSGFFGGSTSASGPNSSVTATASANINNNSNLASPSNATVHAIASAEPVVPVPTAAIVTDEHIAALRIELEEKEASHALLNQQFSNLEKQYKQQEENLKNEIATLREQQKQEDEPRQQAKTKLKELQDSLREAEVNKGKVEKEHRMEVDRRQRIAGQLEAKQKKVENLQQTLKQSEEKLKAEKESHRQQRLELEANLKKRQEEVAAAESSLKALQVSQKTLCSTIEAKEAELSQLQASLQSPKEHLIWEQKSKDLDAKCALLAEEVAQYKQENQQLQERLAEATKNVSKVRTARDHRKTQSELRKANARVSPVESHAAATSSPHPELQHQDHGSSWMNAGWNQSPGTKILNGLFQDEPALHDVRPSPVRKMTGPPPGLTRKDSSPMDTGSSLMDGSLSGYGRDGQESGLQGAIGTSGSPSLLNSQAIVGPPKTQQQRLKSGWRPRSSSSMSSEYLLGDEDSGSPSSLPTATTVSGTGTGAFGEESSDLRQGTRSRTSSISSFNGFQSPLFDPQFVFSTHAYQSHQDPNTSNQLYQQHQQSRQSTLLNGAQKPQTHGMSPRTRFQGLGSSHSPPISHAPSPWGAAGSSTLKNVSGPIAAPVGAGSRSPLVDLETKVSTNAISSPTFNYHNFFGPSSTSTDTLGYEGSSSLNDHQMNEQNVIKSMFESPDTLDLRHHLRTVGSHSALGTQAKILPSHLRSISTPGTSSPLSSPTTAAHQPFQQWDHRVIGRPGSLGRMNSQAEGSSSSLNISDTSSPTSPHGATSFSQSNASSAFGPRKTLPADRGFWGGPGTGSGYGGVSMENSVLPSPTGSSGSSLDMGTPLSVDAHAFADQYFSNRGHRGYETPTSLSSAGFLSSLKHPLSTSTAVDNTGTSKPSSAAPGLGYGQHHLNQVQGQGYGQGFGQGSRTLQQSTSGSPLVSANTATAGGSEADVFGYGLQFNPFGWSMPTGGFDERSTPIVTEEQQRQDKDKLYGGSA</sequence>
<dbReference type="Proteomes" id="UP000823405">
    <property type="component" value="Unassembled WGS sequence"/>
</dbReference>
<feature type="region of interest" description="Disordered" evidence="2">
    <location>
        <begin position="934"/>
        <end position="998"/>
    </location>
</feature>
<dbReference type="Pfam" id="PF00041">
    <property type="entry name" value="fn3"/>
    <property type="match status" value="1"/>
</dbReference>
<keyword evidence="3" id="KW-0472">Membrane</keyword>
<organism evidence="5 6">
    <name type="scientific">Linnemannia gamsii</name>
    <dbReference type="NCBI Taxonomy" id="64522"/>
    <lineage>
        <taxon>Eukaryota</taxon>
        <taxon>Fungi</taxon>
        <taxon>Fungi incertae sedis</taxon>
        <taxon>Mucoromycota</taxon>
        <taxon>Mortierellomycotina</taxon>
        <taxon>Mortierellomycetes</taxon>
        <taxon>Mortierellales</taxon>
        <taxon>Mortierellaceae</taxon>
        <taxon>Linnemannia</taxon>
    </lineage>
</organism>
<feature type="region of interest" description="Disordered" evidence="2">
    <location>
        <begin position="1358"/>
        <end position="1388"/>
    </location>
</feature>
<dbReference type="PROSITE" id="PS50853">
    <property type="entry name" value="FN3"/>
    <property type="match status" value="1"/>
</dbReference>
<feature type="compositionally biased region" description="Polar residues" evidence="2">
    <location>
        <begin position="1171"/>
        <end position="1183"/>
    </location>
</feature>
<protein>
    <recommendedName>
        <fullName evidence="4">Fibronectin type-III domain-containing protein</fullName>
    </recommendedName>
</protein>
<feature type="domain" description="Fibronectin type-III" evidence="4">
    <location>
        <begin position="264"/>
        <end position="349"/>
    </location>
</feature>
<feature type="compositionally biased region" description="Polar residues" evidence="2">
    <location>
        <begin position="1317"/>
        <end position="1335"/>
    </location>
</feature>
<evidence type="ECO:0000313" key="6">
    <source>
        <dbReference type="Proteomes" id="UP000823405"/>
    </source>
</evidence>
<dbReference type="SMART" id="SM00060">
    <property type="entry name" value="FN3"/>
    <property type="match status" value="1"/>
</dbReference>
<feature type="compositionally biased region" description="Low complexity" evidence="2">
    <location>
        <begin position="1215"/>
        <end position="1228"/>
    </location>
</feature>
<feature type="transmembrane region" description="Helical" evidence="3">
    <location>
        <begin position="99"/>
        <end position="116"/>
    </location>
</feature>
<feature type="compositionally biased region" description="Basic and acidic residues" evidence="2">
    <location>
        <begin position="361"/>
        <end position="387"/>
    </location>
</feature>
<dbReference type="GO" id="GO:0000793">
    <property type="term" value="C:condensed chromosome"/>
    <property type="evidence" value="ECO:0007669"/>
    <property type="project" value="TreeGrafter"/>
</dbReference>
<name>A0A9P6UJD3_9FUNG</name>
<feature type="compositionally biased region" description="Low complexity" evidence="2">
    <location>
        <begin position="29"/>
        <end position="63"/>
    </location>
</feature>
<feature type="transmembrane region" description="Helical" evidence="3">
    <location>
        <begin position="122"/>
        <end position="138"/>
    </location>
</feature>
<feature type="compositionally biased region" description="Low complexity" evidence="2">
    <location>
        <begin position="1"/>
        <end position="14"/>
    </location>
</feature>
<accession>A0A9P6UJD3</accession>
<dbReference type="CDD" id="cd00063">
    <property type="entry name" value="FN3"/>
    <property type="match status" value="1"/>
</dbReference>
<feature type="region of interest" description="Disordered" evidence="2">
    <location>
        <begin position="1275"/>
        <end position="1335"/>
    </location>
</feature>